<dbReference type="SUPFAM" id="SSF69572">
    <property type="entry name" value="Activating enzymes of the ubiquitin-like proteins"/>
    <property type="match status" value="1"/>
</dbReference>
<protein>
    <submittedName>
        <fullName evidence="2">ThiF family adenylyltransferase</fullName>
    </submittedName>
</protein>
<name>A0ABW2V452_9BACL</name>
<organism evidence="2 3">
    <name type="scientific">Paenibacillus thermoaerophilus</name>
    <dbReference type="NCBI Taxonomy" id="1215385"/>
    <lineage>
        <taxon>Bacteria</taxon>
        <taxon>Bacillati</taxon>
        <taxon>Bacillota</taxon>
        <taxon>Bacilli</taxon>
        <taxon>Bacillales</taxon>
        <taxon>Paenibacillaceae</taxon>
        <taxon>Paenibacillus</taxon>
    </lineage>
</organism>
<sequence>MTTDHTAGAGLSEEQRMRYSRQMLFAPIGEAGQALLLESRVAVVGMGALGAVLANHLVRSGVGYIRLIDRDFVEPSNLQRQMLYDENDAAQSLPKAEAAAAKLRAVNSGVRIEPHVADLNPANAEALLTDVDLILDGTDNFAVRFLINDVAVKHGIPWIYGGAVSSRGVALPIIPGETPCLRCLFGGPPEAGTVETCDTAGVIGPIIHIVASLQAAEALKLLTGANDWLQRKLVTTDLWHNHYAAVDVSRSRQADCPCCGGGRYEYLDSSAAGEWIHSLCGRDSVQIAPVSAKRVPLDEWAARLAPLGPVERNPFLLKFKPDSERTLVLFPDGRVLVQGTDDPVVAKSLYARYIGM</sequence>
<feature type="domain" description="THIF-type NAD/FAD binding fold" evidence="1">
    <location>
        <begin position="19"/>
        <end position="258"/>
    </location>
</feature>
<dbReference type="PANTHER" id="PTHR10953">
    <property type="entry name" value="UBIQUITIN-ACTIVATING ENZYME E1"/>
    <property type="match status" value="1"/>
</dbReference>
<keyword evidence="2" id="KW-0808">Transferase</keyword>
<accession>A0ABW2V452</accession>
<dbReference type="RefSeq" id="WP_138789381.1">
    <property type="nucleotide sequence ID" value="NZ_JBHTGQ010000009.1"/>
</dbReference>
<dbReference type="Pfam" id="PF00899">
    <property type="entry name" value="ThiF"/>
    <property type="match status" value="1"/>
</dbReference>
<dbReference type="CDD" id="cd00757">
    <property type="entry name" value="ThiF_MoeB_HesA_family"/>
    <property type="match status" value="1"/>
</dbReference>
<keyword evidence="2" id="KW-0548">Nucleotidyltransferase</keyword>
<dbReference type="GO" id="GO:0016779">
    <property type="term" value="F:nucleotidyltransferase activity"/>
    <property type="evidence" value="ECO:0007669"/>
    <property type="project" value="UniProtKB-KW"/>
</dbReference>
<evidence type="ECO:0000259" key="1">
    <source>
        <dbReference type="Pfam" id="PF00899"/>
    </source>
</evidence>
<dbReference type="Proteomes" id="UP001596528">
    <property type="component" value="Unassembled WGS sequence"/>
</dbReference>
<comment type="caution">
    <text evidence="2">The sequence shown here is derived from an EMBL/GenBank/DDBJ whole genome shotgun (WGS) entry which is preliminary data.</text>
</comment>
<dbReference type="Gene3D" id="3.40.50.720">
    <property type="entry name" value="NAD(P)-binding Rossmann-like Domain"/>
    <property type="match status" value="1"/>
</dbReference>
<reference evidence="3" key="1">
    <citation type="journal article" date="2019" name="Int. J. Syst. Evol. Microbiol.">
        <title>The Global Catalogue of Microorganisms (GCM) 10K type strain sequencing project: providing services to taxonomists for standard genome sequencing and annotation.</title>
        <authorList>
            <consortium name="The Broad Institute Genomics Platform"/>
            <consortium name="The Broad Institute Genome Sequencing Center for Infectious Disease"/>
            <person name="Wu L."/>
            <person name="Ma J."/>
        </authorList>
    </citation>
    <scope>NUCLEOTIDE SEQUENCE [LARGE SCALE GENOMIC DNA]</scope>
    <source>
        <strain evidence="3">JCM 18657</strain>
    </source>
</reference>
<dbReference type="InterPro" id="IPR045886">
    <property type="entry name" value="ThiF/MoeB/HesA"/>
</dbReference>
<evidence type="ECO:0000313" key="3">
    <source>
        <dbReference type="Proteomes" id="UP001596528"/>
    </source>
</evidence>
<dbReference type="PANTHER" id="PTHR10953:SF102">
    <property type="entry name" value="ADENYLYLTRANSFERASE AND SULFURTRANSFERASE MOCS3"/>
    <property type="match status" value="1"/>
</dbReference>
<proteinExistence type="predicted"/>
<dbReference type="InterPro" id="IPR035985">
    <property type="entry name" value="Ubiquitin-activating_enz"/>
</dbReference>
<keyword evidence="3" id="KW-1185">Reference proteome</keyword>
<gene>
    <name evidence="2" type="ORF">ACFQWB_03790</name>
</gene>
<dbReference type="EMBL" id="JBHTGQ010000009">
    <property type="protein sequence ID" value="MFC7749068.1"/>
    <property type="molecule type" value="Genomic_DNA"/>
</dbReference>
<dbReference type="InterPro" id="IPR000594">
    <property type="entry name" value="ThiF_NAD_FAD-bd"/>
</dbReference>
<evidence type="ECO:0000313" key="2">
    <source>
        <dbReference type="EMBL" id="MFC7749068.1"/>
    </source>
</evidence>